<sequence>MTTDTTHAHTVFALGRGDQAELLGAFAGYLTPNDLVRLPIGRQVLASTTATDVRDHFARFALAWDVAGLDTFIRACADPHIPDAAPCHADQVADTRRRDVYAFDDGQWYHWSTAGHPQWHHLTLAANSTVIEHPVARSYGTDYVHTRSLDLPHLAAWIMGAATERLARSDVQLSARVHTEPTEDGTTIHLIVHNAHGGDLDWVSTELQSIARACNWTNPCDPGDRRFGWCAPCTDGPIATLPGEIVIVPADLPDE</sequence>
<evidence type="ECO:0000313" key="2">
    <source>
        <dbReference type="Proteomes" id="UP000582974"/>
    </source>
</evidence>
<proteinExistence type="predicted"/>
<protein>
    <submittedName>
        <fullName evidence="1">Uncharacterized protein</fullName>
    </submittedName>
</protein>
<dbReference type="AlphaFoldDB" id="A0A838ADC0"/>
<dbReference type="Proteomes" id="UP000582974">
    <property type="component" value="Unassembled WGS sequence"/>
</dbReference>
<evidence type="ECO:0000313" key="1">
    <source>
        <dbReference type="EMBL" id="MBA0127284.1"/>
    </source>
</evidence>
<comment type="caution">
    <text evidence="1">The sequence shown here is derived from an EMBL/GenBank/DDBJ whole genome shotgun (WGS) entry which is preliminary data.</text>
</comment>
<name>A0A838ADC0_9PSEU</name>
<reference evidence="1 2" key="1">
    <citation type="submission" date="2020-07" db="EMBL/GenBank/DDBJ databases">
        <title>Genome of Haloechinothrix sp.</title>
        <authorList>
            <person name="Tang S.-K."/>
            <person name="Yang L."/>
            <person name="Zhu W.-Y."/>
        </authorList>
    </citation>
    <scope>NUCLEOTIDE SEQUENCE [LARGE SCALE GENOMIC DNA]</scope>
    <source>
        <strain evidence="1 2">YIM 98757</strain>
    </source>
</reference>
<dbReference type="RefSeq" id="WP_180894101.1">
    <property type="nucleotide sequence ID" value="NZ_JACCKD010000006.1"/>
</dbReference>
<gene>
    <name evidence="1" type="ORF">H0B56_17170</name>
</gene>
<keyword evidence="2" id="KW-1185">Reference proteome</keyword>
<dbReference type="EMBL" id="JACCKD010000006">
    <property type="protein sequence ID" value="MBA0127284.1"/>
    <property type="molecule type" value="Genomic_DNA"/>
</dbReference>
<organism evidence="1 2">
    <name type="scientific">Haloechinothrix aidingensis</name>
    <dbReference type="NCBI Taxonomy" id="2752311"/>
    <lineage>
        <taxon>Bacteria</taxon>
        <taxon>Bacillati</taxon>
        <taxon>Actinomycetota</taxon>
        <taxon>Actinomycetes</taxon>
        <taxon>Pseudonocardiales</taxon>
        <taxon>Pseudonocardiaceae</taxon>
        <taxon>Haloechinothrix</taxon>
    </lineage>
</organism>
<accession>A0A838ADC0</accession>